<evidence type="ECO:0000256" key="1">
    <source>
        <dbReference type="ARBA" id="ARBA00022475"/>
    </source>
</evidence>
<evidence type="ECO:0000256" key="5">
    <source>
        <dbReference type="HAMAP-Rule" id="MF_01874"/>
    </source>
</evidence>
<accession>A0ABZ3J304</accession>
<feature type="transmembrane region" description="Helical" evidence="5">
    <location>
        <begin position="50"/>
        <end position="72"/>
    </location>
</feature>
<sequence>MSFENLPLLVLLLLSVLGNNQSVAIAAGLLLILKLLGLNALFPIIESKGISIGITILTFAILAPLATGRITLGNILSAFKSPITLIALASGIFVAWTAGRGLLFINASPEIVTSLVLGTVFGVCFLQGIAIGPLIAGGLVSLVVAFTNLIK</sequence>
<feature type="transmembrane region" description="Helical" evidence="5">
    <location>
        <begin position="84"/>
        <end position="105"/>
    </location>
</feature>
<keyword evidence="4 5" id="KW-0472">Membrane</keyword>
<evidence type="ECO:0000313" key="6">
    <source>
        <dbReference type="EMBL" id="XFO72445.1"/>
    </source>
</evidence>
<name>A0ABZ3J304_SPOA4</name>
<dbReference type="PANTHER" id="PTHR38452:SF1">
    <property type="entry name" value="UPF0756 MEMBRANE PROTEIN YEAL"/>
    <property type="match status" value="1"/>
</dbReference>
<comment type="subcellular location">
    <subcellularLocation>
        <location evidence="5">Cell membrane</location>
        <topology evidence="5">Multi-pass membrane protein</topology>
    </subcellularLocation>
</comment>
<evidence type="ECO:0000256" key="4">
    <source>
        <dbReference type="ARBA" id="ARBA00023136"/>
    </source>
</evidence>
<evidence type="ECO:0000313" key="7">
    <source>
        <dbReference type="Proteomes" id="UP000216052"/>
    </source>
</evidence>
<dbReference type="Proteomes" id="UP000216052">
    <property type="component" value="Chromosome"/>
</dbReference>
<dbReference type="PANTHER" id="PTHR38452">
    <property type="entry name" value="UPF0756 MEMBRANE PROTEIN YEAL"/>
    <property type="match status" value="1"/>
</dbReference>
<keyword evidence="7" id="KW-1185">Reference proteome</keyword>
<proteinExistence type="inferred from homology"/>
<protein>
    <recommendedName>
        <fullName evidence="5">UPF0756 membrane protein SPACI_024970</fullName>
    </recommendedName>
</protein>
<reference evidence="6" key="1">
    <citation type="submission" date="2024-05" db="EMBL/GenBank/DDBJ databases">
        <title>Isolation and characterization of Sporomusa carbonis sp. nov., a carboxydotrophic hydrogenogen in the genus of Sporomusa isolated from a charcoal burning pile.</title>
        <authorList>
            <person name="Boeer T."/>
            <person name="Rosenbaum F."/>
            <person name="Eysell L."/>
            <person name="Mueller V."/>
            <person name="Daniel R."/>
            <person name="Poehlein A."/>
        </authorList>
    </citation>
    <scope>NUCLEOTIDE SEQUENCE [LARGE SCALE GENOMIC DNA]</scope>
    <source>
        <strain evidence="6">DSM 3132</strain>
    </source>
</reference>
<dbReference type="HAMAP" id="MF_01874">
    <property type="entry name" value="UPF0756"/>
    <property type="match status" value="1"/>
</dbReference>
<comment type="similarity">
    <text evidence="5">Belongs to the UPF0756 family.</text>
</comment>
<dbReference type="RefSeq" id="WP_093791972.1">
    <property type="nucleotide sequence ID" value="NZ_CP155571.1"/>
</dbReference>
<comment type="caution">
    <text evidence="5">Lacks conserved residue(s) required for the propagation of feature annotation.</text>
</comment>
<keyword evidence="3 5" id="KW-1133">Transmembrane helix</keyword>
<feature type="transmembrane region" description="Helical" evidence="5">
    <location>
        <begin position="125"/>
        <end position="150"/>
    </location>
</feature>
<dbReference type="EMBL" id="CP155571">
    <property type="protein sequence ID" value="XFO72445.1"/>
    <property type="molecule type" value="Genomic_DNA"/>
</dbReference>
<dbReference type="InterPro" id="IPR007382">
    <property type="entry name" value="UPF0756_TM"/>
</dbReference>
<keyword evidence="1 5" id="KW-1003">Cell membrane</keyword>
<keyword evidence="2 5" id="KW-0812">Transmembrane</keyword>
<organism evidence="6 7">
    <name type="scientific">Sporomusa acidovorans (strain ATCC 49682 / DSM 3132 / Mol)</name>
    <dbReference type="NCBI Taxonomy" id="1123286"/>
    <lineage>
        <taxon>Bacteria</taxon>
        <taxon>Bacillati</taxon>
        <taxon>Bacillota</taxon>
        <taxon>Negativicutes</taxon>
        <taxon>Selenomonadales</taxon>
        <taxon>Sporomusaceae</taxon>
        <taxon>Sporomusa</taxon>
    </lineage>
</organism>
<evidence type="ECO:0000256" key="3">
    <source>
        <dbReference type="ARBA" id="ARBA00022989"/>
    </source>
</evidence>
<gene>
    <name evidence="6" type="ORF">SPACI_024970</name>
</gene>
<dbReference type="Pfam" id="PF04284">
    <property type="entry name" value="DUF441"/>
    <property type="match status" value="1"/>
</dbReference>
<evidence type="ECO:0000256" key="2">
    <source>
        <dbReference type="ARBA" id="ARBA00022692"/>
    </source>
</evidence>